<dbReference type="InterPro" id="IPR004657">
    <property type="entry name" value="MenA"/>
</dbReference>
<evidence type="ECO:0000256" key="4">
    <source>
        <dbReference type="ARBA" id="ARBA00022679"/>
    </source>
</evidence>
<dbReference type="PANTHER" id="PTHR13929:SF0">
    <property type="entry name" value="UBIA PRENYLTRANSFERASE DOMAIN-CONTAINING PROTEIN 1"/>
    <property type="match status" value="1"/>
</dbReference>
<dbReference type="PIRSF" id="PIRSF005355">
    <property type="entry name" value="UBIAD1"/>
    <property type="match status" value="1"/>
</dbReference>
<dbReference type="HOGENOM" id="CLU_043611_1_2_10"/>
<evidence type="ECO:0000256" key="1">
    <source>
        <dbReference type="ARBA" id="ARBA00004141"/>
    </source>
</evidence>
<dbReference type="EC" id="2.5.1.74" evidence="8 9"/>
<evidence type="ECO:0000256" key="8">
    <source>
        <dbReference type="HAMAP-Rule" id="MF_01937"/>
    </source>
</evidence>
<comment type="function">
    <text evidence="8">Conversion of 1,4-dihydroxy-2-naphthoate (DHNA) to demethylmenaquinone (DMK).</text>
</comment>
<dbReference type="CDD" id="cd13962">
    <property type="entry name" value="PT_UbiA_UBIAD1"/>
    <property type="match status" value="1"/>
</dbReference>
<dbReference type="InterPro" id="IPR026046">
    <property type="entry name" value="UBIAD1"/>
</dbReference>
<reference evidence="10 11" key="1">
    <citation type="submission" date="2008-12" db="EMBL/GenBank/DDBJ databases">
        <authorList>
            <person name="Fulton L."/>
            <person name="Clifton S."/>
            <person name="Fulton B."/>
            <person name="Xu J."/>
            <person name="Minx P."/>
            <person name="Pepin K.H."/>
            <person name="Johnson M."/>
            <person name="Bhonagiri V."/>
            <person name="Nash W.E."/>
            <person name="Mardis E.R."/>
            <person name="Wilson R.K."/>
        </authorList>
    </citation>
    <scope>NUCLEOTIDE SEQUENCE [LARGE SCALE GENOMIC DNA]</scope>
    <source>
        <strain evidence="10 11">DSM 18228</strain>
    </source>
</reference>
<comment type="subcellular location">
    <subcellularLocation>
        <location evidence="8">Cell membrane</location>
        <topology evidence="8">Multi-pass membrane protein</topology>
    </subcellularLocation>
    <subcellularLocation>
        <location evidence="1">Membrane</location>
        <topology evidence="1">Multi-pass membrane protein</topology>
    </subcellularLocation>
</comment>
<keyword evidence="4 8" id="KW-0808">Transferase</keyword>
<dbReference type="AlphaFoldDB" id="S0FD47"/>
<dbReference type="UniPathway" id="UPA00079">
    <property type="reaction ID" value="UER00168"/>
</dbReference>
<keyword evidence="7 8" id="KW-0472">Membrane</keyword>
<keyword evidence="3 8" id="KW-1003">Cell membrane</keyword>
<dbReference type="InterPro" id="IPR044878">
    <property type="entry name" value="UbiA_sf"/>
</dbReference>
<keyword evidence="2 8" id="KW-0474">Menaquinone biosynthesis</keyword>
<comment type="pathway">
    <text evidence="8">Quinol/quinone metabolism; menaquinone biosynthesis; menaquinol from 1,4-dihydroxy-2-naphthoate: step 1/2.</text>
</comment>
<dbReference type="Pfam" id="PF01040">
    <property type="entry name" value="UbiA"/>
    <property type="match status" value="1"/>
</dbReference>
<dbReference type="Proteomes" id="UP000014073">
    <property type="component" value="Unassembled WGS sequence"/>
</dbReference>
<dbReference type="GO" id="GO:0046428">
    <property type="term" value="F:1,4-dihydroxy-2-naphthoate polyprenyltransferase activity"/>
    <property type="evidence" value="ECO:0007669"/>
    <property type="project" value="UniProtKB-UniRule"/>
</dbReference>
<dbReference type="GO" id="GO:0009234">
    <property type="term" value="P:menaquinone biosynthetic process"/>
    <property type="evidence" value="ECO:0007669"/>
    <property type="project" value="UniProtKB-UniRule"/>
</dbReference>
<keyword evidence="11" id="KW-1185">Reference proteome</keyword>
<comment type="catalytic activity">
    <reaction evidence="8">
        <text>an all-trans-polyprenyl diphosphate + 1,4-dihydroxy-2-naphthoate + H(+) = a 2-demethylmenaquinol + CO2 + diphosphate</text>
        <dbReference type="Rhea" id="RHEA:26478"/>
        <dbReference type="Rhea" id="RHEA-COMP:9563"/>
        <dbReference type="Rhea" id="RHEA-COMP:9564"/>
        <dbReference type="ChEBI" id="CHEBI:11173"/>
        <dbReference type="ChEBI" id="CHEBI:15378"/>
        <dbReference type="ChEBI" id="CHEBI:16526"/>
        <dbReference type="ChEBI" id="CHEBI:33019"/>
        <dbReference type="ChEBI" id="CHEBI:55437"/>
        <dbReference type="ChEBI" id="CHEBI:58914"/>
        <dbReference type="EC" id="2.5.1.74"/>
    </reaction>
</comment>
<dbReference type="HAMAP" id="MF_01937">
    <property type="entry name" value="MenA_1"/>
    <property type="match status" value="1"/>
</dbReference>
<dbReference type="GO" id="GO:0042371">
    <property type="term" value="P:vitamin K biosynthetic process"/>
    <property type="evidence" value="ECO:0007669"/>
    <property type="project" value="TreeGrafter"/>
</dbReference>
<dbReference type="NCBIfam" id="NF004751">
    <property type="entry name" value="PRK06080.1-3"/>
    <property type="match status" value="1"/>
</dbReference>
<dbReference type="Gene3D" id="1.10.357.140">
    <property type="entry name" value="UbiA prenyltransferase"/>
    <property type="match status" value="1"/>
</dbReference>
<protein>
    <recommendedName>
        <fullName evidence="8 9">1,4-dihydroxy-2-naphthoate octaprenyltransferase</fullName>
        <shortName evidence="8">DHNA-octaprenyltransferase</shortName>
        <ecNumber evidence="8 9">2.5.1.74</ecNumber>
    </recommendedName>
</protein>
<proteinExistence type="inferred from homology"/>
<evidence type="ECO:0000256" key="7">
    <source>
        <dbReference type="ARBA" id="ARBA00023136"/>
    </source>
</evidence>
<dbReference type="InterPro" id="IPR000537">
    <property type="entry name" value="UbiA_prenyltransferase"/>
</dbReference>
<keyword evidence="5 8" id="KW-0812">Transmembrane</keyword>
<evidence type="ECO:0000256" key="3">
    <source>
        <dbReference type="ARBA" id="ARBA00022475"/>
    </source>
</evidence>
<comment type="caution">
    <text evidence="10">The sequence shown here is derived from an EMBL/GenBank/DDBJ whole genome shotgun (WGS) entry which is preliminary data.</text>
</comment>
<dbReference type="GO" id="GO:0005886">
    <property type="term" value="C:plasma membrane"/>
    <property type="evidence" value="ECO:0007669"/>
    <property type="project" value="UniProtKB-SubCell"/>
</dbReference>
<dbReference type="EMBL" id="ACBW01000134">
    <property type="protein sequence ID" value="EEF76341.1"/>
    <property type="molecule type" value="Genomic_DNA"/>
</dbReference>
<dbReference type="PANTHER" id="PTHR13929">
    <property type="entry name" value="1,4-DIHYDROXY-2-NAPHTHOATE OCTAPRENYLTRANSFERASE"/>
    <property type="match status" value="1"/>
</dbReference>
<dbReference type="NCBIfam" id="TIGR00751">
    <property type="entry name" value="menA"/>
    <property type="match status" value="1"/>
</dbReference>
<accession>S0FD47</accession>
<comment type="similarity">
    <text evidence="8">Belongs to the MenA family. Type 1 subfamily.</text>
</comment>
<gene>
    <name evidence="8 10" type="primary">menA</name>
    <name evidence="10" type="ORF">BACCOPRO_01841</name>
</gene>
<evidence type="ECO:0000256" key="5">
    <source>
        <dbReference type="ARBA" id="ARBA00022692"/>
    </source>
</evidence>
<dbReference type="STRING" id="547042.BACCOPRO_01841"/>
<name>S0FD47_9BACT</name>
<evidence type="ECO:0000256" key="6">
    <source>
        <dbReference type="ARBA" id="ARBA00022989"/>
    </source>
</evidence>
<evidence type="ECO:0000313" key="11">
    <source>
        <dbReference type="Proteomes" id="UP000014073"/>
    </source>
</evidence>
<evidence type="ECO:0000313" key="10">
    <source>
        <dbReference type="EMBL" id="EEF76341.1"/>
    </source>
</evidence>
<dbReference type="eggNOG" id="COG1575">
    <property type="taxonomic scope" value="Bacteria"/>
</dbReference>
<evidence type="ECO:0000256" key="9">
    <source>
        <dbReference type="NCBIfam" id="TIGR00751"/>
    </source>
</evidence>
<sequence>MDKKAIYRHLNEGKDEKTPYLCGLFNTIITESMNNSIKPNSFQAWLLAMRPKTLTGAAIPVLLGCALAYIFGKFQPVPALLCFLFAFLMQTDANFINDLYDYLKGTDREDRLGPERACAQGWITPAGMKRGIAVTTLLACCVGLGLLSYGGWEMIPVGLACVVFAFLYTAGPYPLAYHGWGDVLVLIFFGFVPVGCTFYVMAHSWNTAVFVVSLACGLIIDTLLMVNNFRDREQDAVSGKRTLVVRFGARTGLLLYFLLGMAACWLCFYFIWLGKIYAVLLPQLYLIPHILTTQKMARIGKGKALNRILGETSRNMLLFGLLLALGLIL</sequence>
<organism evidence="10 11">
    <name type="scientific">Phocaeicola coprophilus DSM 18228 = JCM 13818</name>
    <dbReference type="NCBI Taxonomy" id="547042"/>
    <lineage>
        <taxon>Bacteria</taxon>
        <taxon>Pseudomonadati</taxon>
        <taxon>Bacteroidota</taxon>
        <taxon>Bacteroidia</taxon>
        <taxon>Bacteroidales</taxon>
        <taxon>Bacteroidaceae</taxon>
        <taxon>Phocaeicola</taxon>
    </lineage>
</organism>
<keyword evidence="6 8" id="KW-1133">Transmembrane helix</keyword>
<evidence type="ECO:0000256" key="2">
    <source>
        <dbReference type="ARBA" id="ARBA00022428"/>
    </source>
</evidence>